<proteinExistence type="predicted"/>
<reference evidence="2" key="1">
    <citation type="journal article" date="2019" name="Int. J. Syst. Evol. Microbiol.">
        <title>The Global Catalogue of Microorganisms (GCM) 10K type strain sequencing project: providing services to taxonomists for standard genome sequencing and annotation.</title>
        <authorList>
            <consortium name="The Broad Institute Genomics Platform"/>
            <consortium name="The Broad Institute Genome Sequencing Center for Infectious Disease"/>
            <person name="Wu L."/>
            <person name="Ma J."/>
        </authorList>
    </citation>
    <scope>NUCLEOTIDE SEQUENCE [LARGE SCALE GENOMIC DNA]</scope>
    <source>
        <strain evidence="2">JCM 17551</strain>
    </source>
</reference>
<gene>
    <name evidence="1" type="ORF">GCM10022277_33010</name>
</gene>
<protein>
    <submittedName>
        <fullName evidence="1">Uncharacterized protein</fullName>
    </submittedName>
</protein>
<comment type="caution">
    <text evidence="1">The sequence shown here is derived from an EMBL/GenBank/DDBJ whole genome shotgun (WGS) entry which is preliminary data.</text>
</comment>
<evidence type="ECO:0000313" key="1">
    <source>
        <dbReference type="EMBL" id="GAA3933837.1"/>
    </source>
</evidence>
<dbReference type="EMBL" id="BAABBN010000012">
    <property type="protein sequence ID" value="GAA3933837.1"/>
    <property type="molecule type" value="Genomic_DNA"/>
</dbReference>
<organism evidence="1 2">
    <name type="scientific">Litoribacillus peritrichatus</name>
    <dbReference type="NCBI Taxonomy" id="718191"/>
    <lineage>
        <taxon>Bacteria</taxon>
        <taxon>Pseudomonadati</taxon>
        <taxon>Pseudomonadota</taxon>
        <taxon>Gammaproteobacteria</taxon>
        <taxon>Oceanospirillales</taxon>
        <taxon>Oceanospirillaceae</taxon>
        <taxon>Litoribacillus</taxon>
    </lineage>
</organism>
<evidence type="ECO:0000313" key="2">
    <source>
        <dbReference type="Proteomes" id="UP001501565"/>
    </source>
</evidence>
<name>A0ABP7N059_9GAMM</name>
<dbReference type="RefSeq" id="WP_344799690.1">
    <property type="nucleotide sequence ID" value="NZ_BAABBN010000012.1"/>
</dbReference>
<keyword evidence="2" id="KW-1185">Reference proteome</keyword>
<dbReference type="Proteomes" id="UP001501565">
    <property type="component" value="Unassembled WGS sequence"/>
</dbReference>
<accession>A0ABP7N059</accession>
<sequence length="883" mass="99414">MSSTDHGWFETAEKLLSSNALETCQPFLTALEQVKQGQAEEAISALKDLNELQYYLCIIILEIQWVDSARDKTKLTLFTEALRENVAIGSVKSSDIYYKLTRVWTEKVGILLTQDDILFRNEFSSGDAILSSVIKHLSQQNLHQTALQLMPHVNSYYRETLANTWSHVVLGLDEGSQKDQALMTLAGIGALRPMIQNGGEEVSAYGIAIQAFSTLKLDSGHPAVQKSVKGLMKLARHRAPKDVRAAGTFDAAVAAANASAQLNHEGWWEIATALKDNIWDQELQAKANTALSLANYYRQGESVSELKEIIESIRLDWSQVDDPISKINDFILSKASKAPSADDVLADAVKSGQDGVDEQVELRMIKEDETNRYYTREGNRFVLGCKLCLSDEALKQIYNTIPTHSQKEALVKGAAQGFKGQPDRVLKYLKMGYPEGDQFGIYTKRLLPFLDEALLLKAEQFFINNERTEPLSLFATHWILQEDLPRAARIIANLGKATSTNEWVPNYRRGDRGKTPYLTTADAEIAAPPLPYSGKVEDSKALLKTCKTTALLLQTAKDHWQDQAFIADVLNASKLKKYQKSILDRCDLIKVLVVADEVEQAIALLPSVHTGKRRSGSEDYAQAPILFILQYLRRHPEKMTLAIFTPLLDAMSKVFPQYIALAYNSLARLLYHLPSADRSIAQDRIIRSAYQLFRYECDHCTVYLGLLKGRLAVEGYGEHNATDIQAWLNEVERLTGKSGCYIGLSWIMSQIINLETHLPDALWQPYCLTLLYDFLEELVSNKSHNTLLFLEMTYRNLWSIQNTSIMNALCQSNKLSQLLYSELCRSMWKDIHFAPEPYTLLNLTKPNEETAIVLKREFIEALSHVMTNQGHPDADRMAGLVMN</sequence>